<feature type="region of interest" description="Disordered" evidence="2">
    <location>
        <begin position="127"/>
        <end position="149"/>
    </location>
</feature>
<evidence type="ECO:0000313" key="3">
    <source>
        <dbReference type="EMBL" id="KAF4138417.1"/>
    </source>
</evidence>
<name>A0A8S9UG79_PHYIN</name>
<keyword evidence="1" id="KW-0175">Coiled coil</keyword>
<dbReference type="EMBL" id="JAACNO010001672">
    <property type="protein sequence ID" value="KAF4138417.1"/>
    <property type="molecule type" value="Genomic_DNA"/>
</dbReference>
<dbReference type="Proteomes" id="UP000704712">
    <property type="component" value="Unassembled WGS sequence"/>
</dbReference>
<feature type="coiled-coil region" evidence="1">
    <location>
        <begin position="69"/>
        <end position="96"/>
    </location>
</feature>
<comment type="caution">
    <text evidence="3">The sequence shown here is derived from an EMBL/GenBank/DDBJ whole genome shotgun (WGS) entry which is preliminary data.</text>
</comment>
<gene>
    <name evidence="3" type="ORF">GN958_ATG12368</name>
</gene>
<evidence type="ECO:0000256" key="1">
    <source>
        <dbReference type="SAM" id="Coils"/>
    </source>
</evidence>
<feature type="coiled-coil region" evidence="1">
    <location>
        <begin position="13"/>
        <end position="40"/>
    </location>
</feature>
<reference evidence="3" key="1">
    <citation type="submission" date="2020-03" db="EMBL/GenBank/DDBJ databases">
        <title>Hybrid Assembly of Korean Phytophthora infestans isolates.</title>
        <authorList>
            <person name="Prokchorchik M."/>
            <person name="Lee Y."/>
            <person name="Seo J."/>
            <person name="Cho J.-H."/>
            <person name="Park Y.-E."/>
            <person name="Jang D.-C."/>
            <person name="Im J.-S."/>
            <person name="Choi J.-G."/>
            <person name="Park H.-J."/>
            <person name="Lee G.-B."/>
            <person name="Lee Y.-G."/>
            <person name="Hong S.-Y."/>
            <person name="Cho K."/>
            <person name="Sohn K.H."/>
        </authorList>
    </citation>
    <scope>NUCLEOTIDE SEQUENCE</scope>
    <source>
        <strain evidence="3">KR_2_A2</strain>
    </source>
</reference>
<organism evidence="3 4">
    <name type="scientific">Phytophthora infestans</name>
    <name type="common">Potato late blight agent</name>
    <name type="synonym">Botrytis infestans</name>
    <dbReference type="NCBI Taxonomy" id="4787"/>
    <lineage>
        <taxon>Eukaryota</taxon>
        <taxon>Sar</taxon>
        <taxon>Stramenopiles</taxon>
        <taxon>Oomycota</taxon>
        <taxon>Peronosporomycetes</taxon>
        <taxon>Peronosporales</taxon>
        <taxon>Peronosporaceae</taxon>
        <taxon>Phytophthora</taxon>
    </lineage>
</organism>
<proteinExistence type="predicted"/>
<dbReference type="AlphaFoldDB" id="A0A8S9UG79"/>
<evidence type="ECO:0000313" key="4">
    <source>
        <dbReference type="Proteomes" id="UP000704712"/>
    </source>
</evidence>
<sequence length="738" mass="84416">MSDKRAKGEAAALTDERRLYEEAKHQFKEAARELAKAKKKLCDWEDKHGDENDKYRSLNQGVKEAKEWFKDTNQLLNDTNQLLNDAERRWQNARLQQLQLQRSILKPPSATPFSRLIPDVALKKCEGDRKRKTDDTRSGSKKPRCDHDSGFTSADKLMRTIRDCNVDNVFDMESIVDLPYPSLLSPPNRFEANEFVFKYQVRSELKLLYDKIVRLWTEGRVLNTVNVAGTIGYGKSHMLAVLVLLLLKDAIKYKSDDECAPFVCYIPDCRGLLAGEANIVSILEQNILLNIPGFSGKLRTIKDISEVMKDQQVILVADQWTSIDNADDDCRTARKLLGSCFGTSVRVTVRGMSMNPPTWRALLHKQTSDDNNFYNGGFDDDEFQVWLKKHPAIFTEHKKELALLTGKVPLLLNVFARVHNDGHSWESIVHRVQLDELVSDWMASLQKFYADIAADRVWKVYTLSVNPVLDSAIVDFRFFFKHRTHGFCATSEIVMRLLYRLWTTKSAEDALLARWTDLRLRASNSSVRGFYVKEIIKANICKEGVVGKYYLPNDWIIKRQFFKPLAESKILRLTIAEKANKSWWIFLDPETFNYPGVDMILVTDSTIVGINVTIARTHSPLAPFFTVWGPLAESHNMLIKGIFVALDNFDHVEDNVEIVSIRDVYHELWKEIEGNTRRVPIADFSCTCQKGCGSMKCGCRSRGKSCNRACRCQSYACKNVSTLKATKQPNRDTKEAFS</sequence>
<evidence type="ECO:0008006" key="5">
    <source>
        <dbReference type="Google" id="ProtNLM"/>
    </source>
</evidence>
<evidence type="ECO:0000256" key="2">
    <source>
        <dbReference type="SAM" id="MobiDB-lite"/>
    </source>
</evidence>
<protein>
    <recommendedName>
        <fullName evidence="5">Tesmin/TSO1-like CXC domain-containing protein</fullName>
    </recommendedName>
</protein>
<accession>A0A8S9UG79</accession>